<protein>
    <submittedName>
        <fullName evidence="2">Uncharacterized protein</fullName>
    </submittedName>
</protein>
<feature type="transmembrane region" description="Helical" evidence="1">
    <location>
        <begin position="155"/>
        <end position="175"/>
    </location>
</feature>
<accession>A0A5C5TXM3</accession>
<dbReference type="Proteomes" id="UP000315949">
    <property type="component" value="Unassembled WGS sequence"/>
</dbReference>
<proteinExistence type="predicted"/>
<dbReference type="AlphaFoldDB" id="A0A5C5TXM3"/>
<sequence>MRPAPGALPAVLSAAGFGLLLWLGVSVAVLPHGTGMAALRAPQMWALLLALGLLCAAAGSALAGARPRAARELLRAATPWQRRRNLLVAIAVVLALATGVLLTPGQGGAGRVLALSFAGMSLAGAAFGAVTADAVADAMQGAPATLPPLAVPARLLAALLTGLALMFALLSGLLAVGGGGFRMLTILLVLGVLAAATQWLDGRHARRDGRAAAGPAGRPAWWPWLLLAGVPGLALATASLGVGGITGWLWVVAIASFAGSLAAWPARPPAPVHGAGRAGQA</sequence>
<keyword evidence="1" id="KW-0812">Transmembrane</keyword>
<comment type="caution">
    <text evidence="2">The sequence shown here is derived from an EMBL/GenBank/DDBJ whole genome shotgun (WGS) entry which is preliminary data.</text>
</comment>
<evidence type="ECO:0000256" key="1">
    <source>
        <dbReference type="SAM" id="Phobius"/>
    </source>
</evidence>
<feature type="transmembrane region" description="Helical" evidence="1">
    <location>
        <begin position="181"/>
        <end position="200"/>
    </location>
</feature>
<feature type="transmembrane region" description="Helical" evidence="1">
    <location>
        <begin position="221"/>
        <end position="242"/>
    </location>
</feature>
<keyword evidence="3" id="KW-1185">Reference proteome</keyword>
<evidence type="ECO:0000313" key="3">
    <source>
        <dbReference type="Proteomes" id="UP000315949"/>
    </source>
</evidence>
<dbReference type="RefSeq" id="WP_146312740.1">
    <property type="nucleotide sequence ID" value="NZ_VOHE01000004.1"/>
</dbReference>
<reference evidence="2 3" key="1">
    <citation type="submission" date="2019-07" db="EMBL/GenBank/DDBJ databases">
        <title>Luteimonas sp. YD-1 nov., isolated from acidic soil.</title>
        <authorList>
            <person name="Zhou J."/>
        </authorList>
    </citation>
    <scope>NUCLEOTIDE SEQUENCE [LARGE SCALE GENOMIC DNA]</scope>
    <source>
        <strain evidence="2 3">YD-1</strain>
    </source>
</reference>
<keyword evidence="1" id="KW-1133">Transmembrane helix</keyword>
<dbReference type="OrthoDB" id="10020136at2"/>
<evidence type="ECO:0000313" key="2">
    <source>
        <dbReference type="EMBL" id="TWT18921.1"/>
    </source>
</evidence>
<dbReference type="EMBL" id="VOHE01000004">
    <property type="protein sequence ID" value="TWT18921.1"/>
    <property type="molecule type" value="Genomic_DNA"/>
</dbReference>
<organism evidence="2 3">
    <name type="scientific">Luteimonas wenzhouensis</name>
    <dbReference type="NCBI Taxonomy" id="2599615"/>
    <lineage>
        <taxon>Bacteria</taxon>
        <taxon>Pseudomonadati</taxon>
        <taxon>Pseudomonadota</taxon>
        <taxon>Gammaproteobacteria</taxon>
        <taxon>Lysobacterales</taxon>
        <taxon>Lysobacteraceae</taxon>
        <taxon>Luteimonas</taxon>
    </lineage>
</organism>
<keyword evidence="1" id="KW-0472">Membrane</keyword>
<feature type="transmembrane region" description="Helical" evidence="1">
    <location>
        <begin position="248"/>
        <end position="266"/>
    </location>
</feature>
<feature type="transmembrane region" description="Helical" evidence="1">
    <location>
        <begin position="86"/>
        <end position="106"/>
    </location>
</feature>
<name>A0A5C5TXM3_9GAMM</name>
<feature type="transmembrane region" description="Helical" evidence="1">
    <location>
        <begin position="44"/>
        <end position="65"/>
    </location>
</feature>
<gene>
    <name evidence="2" type="ORF">FQY79_09840</name>
</gene>